<keyword evidence="1" id="KW-0694">RNA-binding</keyword>
<dbReference type="STRING" id="229205.SAMN05444372_1103"/>
<evidence type="ECO:0000259" key="3">
    <source>
        <dbReference type="Pfam" id="PF05569"/>
    </source>
</evidence>
<dbReference type="EMBL" id="FQWF01000010">
    <property type="protein sequence ID" value="SHG79819.1"/>
    <property type="molecule type" value="Genomic_DNA"/>
</dbReference>
<reference evidence="5" key="1">
    <citation type="submission" date="2016-11" db="EMBL/GenBank/DDBJ databases">
        <authorList>
            <person name="Varghese N."/>
            <person name="Submissions S."/>
        </authorList>
    </citation>
    <scope>NUCLEOTIDE SEQUENCE [LARGE SCALE GENOMIC DNA]</scope>
    <source>
        <strain evidence="5">DSM 17659</strain>
    </source>
</reference>
<sequence>MEALFIYLVKSSGLIALFYFGYYFLLRQETFFNSNRWFLQMGLFTALLLPLAVFTKTVIVEASTNTIDWSKIPVATSTNNQEFEINWYLILLLIYCLGAFLFLAKFVSDFYSLNSILKGKTMHTQADYKFIDTTENVAPFSYFNTIVYNSSLYSTSELENILEHERVHCEQKHSVDVLISRVFCILFWFNPLIWLYKKTILQNLEFIADSEATKKISDKKAYQFTLLKITTHENCVAITNHFYQSLIKKRIVMLNKNQSDKRNSWKYVLVLPALVAFMFLFQIKVIAQEKIDGIKEIESIKGDLTTVDIYQINKNTTDKELEENALNINTNYGIKTTFSKVKRNSSSELVAIRVVLKKGKEISKVMEIQETNAIKTFGIVVSKNVKGFLQIDFTMEDNINNEVQTGIVAPDAPLTDEKEIFINGKKANQSDLDKINPNDIITIDVNKNTDKSTIRIITKTDKNIILFDPKIPAIELGLDKTDPTNLNGLHKPKGTYTVKSVTTQKNGVPTDTEYFIDEKKVLAIEAESMIPDLISSMDVRKDANSNKNSIRIITKNYVSTKGNIPEPPMPPTPPTFSLKAPKAPIFPKAPIAPKGYLKNGDKKAWASFNKKMEDFSKKMEAMAPQIEAFDKKMADFDKQMKPFNAQMEIFEQKMRIYEKQIQE</sequence>
<feature type="transmembrane region" description="Helical" evidence="2">
    <location>
        <begin position="85"/>
        <end position="104"/>
    </location>
</feature>
<dbReference type="Proteomes" id="UP000184020">
    <property type="component" value="Unassembled WGS sequence"/>
</dbReference>
<name>A0A1M5MSD0_9FLAO</name>
<feature type="domain" description="Peptidase M56" evidence="3">
    <location>
        <begin position="152"/>
        <end position="254"/>
    </location>
</feature>
<keyword evidence="5" id="KW-1185">Reference proteome</keyword>
<feature type="transmembrane region" description="Helical" evidence="2">
    <location>
        <begin position="267"/>
        <end position="287"/>
    </location>
</feature>
<evidence type="ECO:0000313" key="4">
    <source>
        <dbReference type="EMBL" id="SHG79819.1"/>
    </source>
</evidence>
<feature type="transmembrane region" description="Helical" evidence="2">
    <location>
        <begin position="37"/>
        <end position="59"/>
    </location>
</feature>
<dbReference type="CDD" id="cd07341">
    <property type="entry name" value="M56_BlaR1_MecR1_like"/>
    <property type="match status" value="1"/>
</dbReference>
<dbReference type="Pfam" id="PF05569">
    <property type="entry name" value="Peptidase_M56"/>
    <property type="match status" value="1"/>
</dbReference>
<gene>
    <name evidence="4" type="ORF">SAMN05444372_1103</name>
</gene>
<protein>
    <submittedName>
        <fullName evidence="4">Signal transducer regulating beta-lactamase production, contains metallopeptidase domain</fullName>
    </submittedName>
</protein>
<keyword evidence="2" id="KW-1133">Transmembrane helix</keyword>
<dbReference type="PANTHER" id="PTHR34978:SF3">
    <property type="entry name" value="SLR0241 PROTEIN"/>
    <property type="match status" value="1"/>
</dbReference>
<keyword evidence="2" id="KW-0472">Membrane</keyword>
<dbReference type="GO" id="GO:0003723">
    <property type="term" value="F:RNA binding"/>
    <property type="evidence" value="ECO:0007669"/>
    <property type="project" value="UniProtKB-KW"/>
</dbReference>
<evidence type="ECO:0000256" key="2">
    <source>
        <dbReference type="SAM" id="Phobius"/>
    </source>
</evidence>
<dbReference type="InterPro" id="IPR008756">
    <property type="entry name" value="Peptidase_M56"/>
</dbReference>
<keyword evidence="2" id="KW-0812">Transmembrane</keyword>
<proteinExistence type="predicted"/>
<dbReference type="InterPro" id="IPR052173">
    <property type="entry name" value="Beta-lactam_resp_regulator"/>
</dbReference>
<dbReference type="RefSeq" id="WP_073020377.1">
    <property type="nucleotide sequence ID" value="NZ_FQWF01000010.1"/>
</dbReference>
<organism evidence="4 5">
    <name type="scientific">Flavobacterium micromati</name>
    <dbReference type="NCBI Taxonomy" id="229205"/>
    <lineage>
        <taxon>Bacteria</taxon>
        <taxon>Pseudomonadati</taxon>
        <taxon>Bacteroidota</taxon>
        <taxon>Flavobacteriia</taxon>
        <taxon>Flavobacteriales</taxon>
        <taxon>Flavobacteriaceae</taxon>
        <taxon>Flavobacterium</taxon>
    </lineage>
</organism>
<feature type="transmembrane region" description="Helical" evidence="2">
    <location>
        <begin position="6"/>
        <end position="25"/>
    </location>
</feature>
<evidence type="ECO:0000256" key="1">
    <source>
        <dbReference type="PROSITE-ProRule" id="PRU00182"/>
    </source>
</evidence>
<accession>A0A1M5MSD0</accession>
<dbReference type="PANTHER" id="PTHR34978">
    <property type="entry name" value="POSSIBLE SENSOR-TRANSDUCER PROTEIN BLAR"/>
    <property type="match status" value="1"/>
</dbReference>
<dbReference type="AlphaFoldDB" id="A0A1M5MSD0"/>
<evidence type="ECO:0000313" key="5">
    <source>
        <dbReference type="Proteomes" id="UP000184020"/>
    </source>
</evidence>
<dbReference type="PROSITE" id="PS50889">
    <property type="entry name" value="S4"/>
    <property type="match status" value="1"/>
</dbReference>
<dbReference type="OrthoDB" id="1522859at2"/>